<name>A0A381UEM2_9ZZZZ</name>
<evidence type="ECO:0000256" key="3">
    <source>
        <dbReference type="ARBA" id="ARBA00022723"/>
    </source>
</evidence>
<comment type="cofactor">
    <cofactor evidence="1">
        <name>pyrroloquinoline quinone</name>
        <dbReference type="ChEBI" id="CHEBI:58442"/>
    </cofactor>
</comment>
<evidence type="ECO:0000256" key="4">
    <source>
        <dbReference type="ARBA" id="ARBA00023002"/>
    </source>
</evidence>
<dbReference type="InterPro" id="IPR002372">
    <property type="entry name" value="PQQ_rpt_dom"/>
</dbReference>
<accession>A0A381UEM2</accession>
<dbReference type="GO" id="GO:0016614">
    <property type="term" value="F:oxidoreductase activity, acting on CH-OH group of donors"/>
    <property type="evidence" value="ECO:0007669"/>
    <property type="project" value="InterPro"/>
</dbReference>
<dbReference type="InterPro" id="IPR018391">
    <property type="entry name" value="PQQ_b-propeller_rpt"/>
</dbReference>
<evidence type="ECO:0000256" key="2">
    <source>
        <dbReference type="ARBA" id="ARBA00008156"/>
    </source>
</evidence>
<dbReference type="GO" id="GO:0016020">
    <property type="term" value="C:membrane"/>
    <property type="evidence" value="ECO:0007669"/>
    <property type="project" value="InterPro"/>
</dbReference>
<evidence type="ECO:0000313" key="6">
    <source>
        <dbReference type="EMBL" id="SVA26191.1"/>
    </source>
</evidence>
<organism evidence="6">
    <name type="scientific">marine metagenome</name>
    <dbReference type="NCBI Taxonomy" id="408172"/>
    <lineage>
        <taxon>unclassified sequences</taxon>
        <taxon>metagenomes</taxon>
        <taxon>ecological metagenomes</taxon>
    </lineage>
</organism>
<evidence type="ECO:0000256" key="1">
    <source>
        <dbReference type="ARBA" id="ARBA00001931"/>
    </source>
</evidence>
<comment type="similarity">
    <text evidence="2">Belongs to the bacterial PQQ dehydrogenase family.</text>
</comment>
<dbReference type="GO" id="GO:0005509">
    <property type="term" value="F:calcium ion binding"/>
    <property type="evidence" value="ECO:0007669"/>
    <property type="project" value="InterPro"/>
</dbReference>
<dbReference type="SMART" id="SM00564">
    <property type="entry name" value="PQQ"/>
    <property type="match status" value="5"/>
</dbReference>
<feature type="non-terminal residue" evidence="6">
    <location>
        <position position="1"/>
    </location>
</feature>
<dbReference type="Pfam" id="PF01011">
    <property type="entry name" value="PQQ"/>
    <property type="match status" value="2"/>
</dbReference>
<sequence>VSRLTNWHGNVWSLSLLLLCVFSVPEAAVAQRGVENDPAQWVMPNANYAGWNYSPLDQIHIGNVQNLAMAWTVQLGIQDSHEASPLVIGDTMYIITPKPNYVYALDLVREGVIKWEFRPEIPDLETAVRSACCGAQTRGLTYADGRIFFATLDGQVFALDAETGDVVWQAENANVSVGESVPGMPLVVNDKVIVGVAGGERGVRGHVTAYSVDTGRFRWRYYSMGPNNEVGIGSRFDPFYPDDRIPDPALDSWFGDSWRRGGGSVWGWFTFDPELNLFYYGTSNCSPWNPDYRREWGVVELDEDGGLTGYRNNYCSSILARDADSGDLIWAYNMTPQDQWDLDEPNANILVDLEIDGQLRKALVRPARNGFFYVFDRATGEILLEPWNFVYNDLIQGVNMETGRPRYDIEKIMFTNLEDRQKYVPDAEDIAVGWCPGIAARNWQNDAFSPRTGLVYTPTSNRCGIQRVVEGEYVPGDGYTLRERGGRAPRPPGEEYAGELQANDPVASETVWSIQWTSANNTPVMATGGDLLFQGGANEGVVRAFDARTGDIAWTFRTGSNFRNSPITYIGPDGRQYVAIIGRQRAGSEQVTADTEPDAGARFRRAGSALYVFALPPALASTRD</sequence>
<dbReference type="EMBL" id="UINC01006215">
    <property type="protein sequence ID" value="SVA26191.1"/>
    <property type="molecule type" value="Genomic_DNA"/>
</dbReference>
<dbReference type="PANTHER" id="PTHR32303">
    <property type="entry name" value="QUINOPROTEIN ALCOHOL DEHYDROGENASE (CYTOCHROME C)"/>
    <property type="match status" value="1"/>
</dbReference>
<protein>
    <recommendedName>
        <fullName evidence="5">Pyrrolo-quinoline quinone repeat domain-containing protein</fullName>
    </recommendedName>
</protein>
<evidence type="ECO:0000259" key="5">
    <source>
        <dbReference type="Pfam" id="PF01011"/>
    </source>
</evidence>
<dbReference type="NCBIfam" id="TIGR03075">
    <property type="entry name" value="PQQ_enz_alc_DH"/>
    <property type="match status" value="1"/>
</dbReference>
<keyword evidence="4" id="KW-0560">Oxidoreductase</keyword>
<feature type="domain" description="Pyrrolo-quinoline quinone repeat" evidence="5">
    <location>
        <begin position="497"/>
        <end position="578"/>
    </location>
</feature>
<dbReference type="InterPro" id="IPR011047">
    <property type="entry name" value="Quinoprotein_ADH-like_sf"/>
</dbReference>
<keyword evidence="3" id="KW-0479">Metal-binding</keyword>
<proteinExistence type="inferred from homology"/>
<dbReference type="SUPFAM" id="SSF50998">
    <property type="entry name" value="Quinoprotein alcohol dehydrogenase-like"/>
    <property type="match status" value="1"/>
</dbReference>
<gene>
    <name evidence="6" type="ORF">METZ01_LOCUS79045</name>
</gene>
<dbReference type="AlphaFoldDB" id="A0A381UEM2"/>
<feature type="domain" description="Pyrrolo-quinoline quinone repeat" evidence="5">
    <location>
        <begin position="41"/>
        <end position="383"/>
    </location>
</feature>
<dbReference type="Gene3D" id="2.140.10.10">
    <property type="entry name" value="Quinoprotein alcohol dehydrogenase-like superfamily"/>
    <property type="match status" value="1"/>
</dbReference>
<reference evidence="6" key="1">
    <citation type="submission" date="2018-05" db="EMBL/GenBank/DDBJ databases">
        <authorList>
            <person name="Lanie J.A."/>
            <person name="Ng W.-L."/>
            <person name="Kazmierczak K.M."/>
            <person name="Andrzejewski T.M."/>
            <person name="Davidsen T.M."/>
            <person name="Wayne K.J."/>
            <person name="Tettelin H."/>
            <person name="Glass J.I."/>
            <person name="Rusch D."/>
            <person name="Podicherti R."/>
            <person name="Tsui H.-C.T."/>
            <person name="Winkler M.E."/>
        </authorList>
    </citation>
    <scope>NUCLEOTIDE SEQUENCE</scope>
</reference>
<dbReference type="InterPro" id="IPR017512">
    <property type="entry name" value="PQQ_MeOH/EtOH_DH"/>
</dbReference>